<dbReference type="InterPro" id="IPR009959">
    <property type="entry name" value="Cyclase_SnoaL-like"/>
</dbReference>
<gene>
    <name evidence="1" type="ORF">MPRM_08540</name>
</gene>
<reference evidence="1 2" key="1">
    <citation type="journal article" date="2019" name="Emerg. Microbes Infect.">
        <title>Comprehensive subspecies identification of 175 nontuberculous mycobacteria species based on 7547 genomic profiles.</title>
        <authorList>
            <person name="Matsumoto Y."/>
            <person name="Kinjo T."/>
            <person name="Motooka D."/>
            <person name="Nabeya D."/>
            <person name="Jung N."/>
            <person name="Uechi K."/>
            <person name="Horii T."/>
            <person name="Iida T."/>
            <person name="Fujita J."/>
            <person name="Nakamura S."/>
        </authorList>
    </citation>
    <scope>NUCLEOTIDE SEQUENCE [LARGE SCALE GENOMIC DNA]</scope>
    <source>
        <strain evidence="1 2">JCM 14742</strain>
    </source>
</reference>
<dbReference type="SUPFAM" id="SSF54427">
    <property type="entry name" value="NTF2-like"/>
    <property type="match status" value="1"/>
</dbReference>
<dbReference type="Gene3D" id="3.10.450.50">
    <property type="match status" value="1"/>
</dbReference>
<protein>
    <submittedName>
        <fullName evidence="1">Uncharacterized protein</fullName>
    </submittedName>
</protein>
<evidence type="ECO:0000313" key="1">
    <source>
        <dbReference type="EMBL" id="BBZ43573.1"/>
    </source>
</evidence>
<organism evidence="1 2">
    <name type="scientific">Mycobacterium parmense</name>
    <dbReference type="NCBI Taxonomy" id="185642"/>
    <lineage>
        <taxon>Bacteria</taxon>
        <taxon>Bacillati</taxon>
        <taxon>Actinomycetota</taxon>
        <taxon>Actinomycetes</taxon>
        <taxon>Mycobacteriales</taxon>
        <taxon>Mycobacteriaceae</taxon>
        <taxon>Mycobacterium</taxon>
        <taxon>Mycobacterium simiae complex</taxon>
    </lineage>
</organism>
<dbReference type="AlphaFoldDB" id="A0A7I7YRJ6"/>
<proteinExistence type="predicted"/>
<dbReference type="OrthoDB" id="129343at2"/>
<dbReference type="RefSeq" id="WP_085271360.1">
    <property type="nucleotide sequence ID" value="NZ_AP022614.1"/>
</dbReference>
<name>A0A7I7YRJ6_9MYCO</name>
<dbReference type="GO" id="GO:0030638">
    <property type="term" value="P:polyketide metabolic process"/>
    <property type="evidence" value="ECO:0007669"/>
    <property type="project" value="InterPro"/>
</dbReference>
<dbReference type="Proteomes" id="UP000467105">
    <property type="component" value="Chromosome"/>
</dbReference>
<dbReference type="PANTHER" id="PTHR38436:SF1">
    <property type="entry name" value="ESTER CYCLASE"/>
    <property type="match status" value="1"/>
</dbReference>
<evidence type="ECO:0000313" key="2">
    <source>
        <dbReference type="Proteomes" id="UP000467105"/>
    </source>
</evidence>
<accession>A0A7I7YRJ6</accession>
<keyword evidence="2" id="KW-1185">Reference proteome</keyword>
<sequence>MSSPAGACEPETNRRLVIDHFNEFVNNKDLGAIDRNMSADFYDHDGPGGKPTDREGDRTMMAALHASIPDLHVEVLESLAEGDKVMVRNVWTGTDARTGKRVGFRGFVLWRVADGKIVERWATVTPIQELADVTARW</sequence>
<dbReference type="PANTHER" id="PTHR38436">
    <property type="entry name" value="POLYKETIDE CYCLASE SNOAL-LIKE DOMAIN"/>
    <property type="match status" value="1"/>
</dbReference>
<dbReference type="EMBL" id="AP022614">
    <property type="protein sequence ID" value="BBZ43573.1"/>
    <property type="molecule type" value="Genomic_DNA"/>
</dbReference>
<dbReference type="Pfam" id="PF07366">
    <property type="entry name" value="SnoaL"/>
    <property type="match status" value="1"/>
</dbReference>
<dbReference type="InterPro" id="IPR032710">
    <property type="entry name" value="NTF2-like_dom_sf"/>
</dbReference>